<evidence type="ECO:0000313" key="2">
    <source>
        <dbReference type="EMBL" id="PWK07767.1"/>
    </source>
</evidence>
<sequence>MLDLPTLSSNGITLKPLTLSHATDLTEACQDGELWKINETSVPEPDKVIDYINTATSMADRQAFVVIDDLTGKAIGTTSFHDISPISKRLEVGYTWYAKSYWRTHVNTTCKLMLLTHIFETLEYQTVGWRTDIGNDRSQQAIQRLGAKKDGVIRGNRVRRDGIISDTVMYSLIKSEWPPVKLALTKKLNDAH</sequence>
<keyword evidence="3" id="KW-1185">Reference proteome</keyword>
<dbReference type="GO" id="GO:0016747">
    <property type="term" value="F:acyltransferase activity, transferring groups other than amino-acyl groups"/>
    <property type="evidence" value="ECO:0007669"/>
    <property type="project" value="InterPro"/>
</dbReference>
<reference evidence="2 3" key="1">
    <citation type="submission" date="2018-05" db="EMBL/GenBank/DDBJ databases">
        <title>Genomic Encyclopedia of Type Strains, Phase IV (KMG-IV): sequencing the most valuable type-strain genomes for metagenomic binning, comparative biology and taxonomic classification.</title>
        <authorList>
            <person name="Goeker M."/>
        </authorList>
    </citation>
    <scope>NUCLEOTIDE SEQUENCE [LARGE SCALE GENOMIC DNA]</scope>
    <source>
        <strain evidence="2 3">DSM 7229</strain>
    </source>
</reference>
<name>A0A2V1ZSP3_PSYIM</name>
<dbReference type="RefSeq" id="WP_109592080.1">
    <property type="nucleotide sequence ID" value="NZ_CAJGZY010000009.1"/>
</dbReference>
<keyword evidence="2" id="KW-0808">Transferase</keyword>
<dbReference type="Proteomes" id="UP000245655">
    <property type="component" value="Unassembled WGS sequence"/>
</dbReference>
<proteinExistence type="predicted"/>
<evidence type="ECO:0000259" key="1">
    <source>
        <dbReference type="Pfam" id="PF13302"/>
    </source>
</evidence>
<protein>
    <submittedName>
        <fullName evidence="2">RimJ/RimL family protein N-acetyltransferase</fullName>
    </submittedName>
</protein>
<dbReference type="EMBL" id="QGGM01000014">
    <property type="protein sequence ID" value="PWK07767.1"/>
    <property type="molecule type" value="Genomic_DNA"/>
</dbReference>
<feature type="domain" description="N-acetyltransferase" evidence="1">
    <location>
        <begin position="12"/>
        <end position="148"/>
    </location>
</feature>
<organism evidence="2 3">
    <name type="scientific">Psychrobacter immobilis</name>
    <dbReference type="NCBI Taxonomy" id="498"/>
    <lineage>
        <taxon>Bacteria</taxon>
        <taxon>Pseudomonadati</taxon>
        <taxon>Pseudomonadota</taxon>
        <taxon>Gammaproteobacteria</taxon>
        <taxon>Moraxellales</taxon>
        <taxon>Moraxellaceae</taxon>
        <taxon>Psychrobacter</taxon>
    </lineage>
</organism>
<comment type="caution">
    <text evidence="2">The sequence shown here is derived from an EMBL/GenBank/DDBJ whole genome shotgun (WGS) entry which is preliminary data.</text>
</comment>
<accession>A0A2V1ZSP3</accession>
<dbReference type="GeneID" id="60255912"/>
<dbReference type="InterPro" id="IPR016181">
    <property type="entry name" value="Acyl_CoA_acyltransferase"/>
</dbReference>
<dbReference type="PANTHER" id="PTHR43610">
    <property type="entry name" value="BLL6696 PROTEIN"/>
    <property type="match status" value="1"/>
</dbReference>
<dbReference type="PANTHER" id="PTHR43610:SF1">
    <property type="entry name" value="N-ACETYLTRANSFERASE DOMAIN-CONTAINING PROTEIN"/>
    <property type="match status" value="1"/>
</dbReference>
<evidence type="ECO:0000313" key="3">
    <source>
        <dbReference type="Proteomes" id="UP000245655"/>
    </source>
</evidence>
<dbReference type="Pfam" id="PF13302">
    <property type="entry name" value="Acetyltransf_3"/>
    <property type="match status" value="1"/>
</dbReference>
<dbReference type="SUPFAM" id="SSF55729">
    <property type="entry name" value="Acyl-CoA N-acyltransferases (Nat)"/>
    <property type="match status" value="1"/>
</dbReference>
<dbReference type="Gene3D" id="3.40.630.30">
    <property type="match status" value="1"/>
</dbReference>
<dbReference type="AlphaFoldDB" id="A0A2V1ZSP3"/>
<dbReference type="InterPro" id="IPR000182">
    <property type="entry name" value="GNAT_dom"/>
</dbReference>
<gene>
    <name evidence="2" type="ORF">C8D84_1147</name>
</gene>